<evidence type="ECO:0000256" key="2">
    <source>
        <dbReference type="SAM" id="Phobius"/>
    </source>
</evidence>
<reference evidence="5" key="1">
    <citation type="submission" date="2016-10" db="EMBL/GenBank/DDBJ databases">
        <authorList>
            <person name="Varghese N."/>
        </authorList>
    </citation>
    <scope>NUCLEOTIDE SEQUENCE [LARGE SCALE GENOMIC DNA]</scope>
    <source>
        <strain evidence="5">CGMCC 1.12284</strain>
    </source>
</reference>
<feature type="transmembrane region" description="Helical" evidence="2">
    <location>
        <begin position="74"/>
        <end position="92"/>
    </location>
</feature>
<dbReference type="AlphaFoldDB" id="A0A1I0M6C7"/>
<dbReference type="STRING" id="1202768.SAMN05216285_0537"/>
<protein>
    <recommendedName>
        <fullName evidence="3">DUF8163 domain-containing protein</fullName>
    </recommendedName>
</protein>
<dbReference type="Pfam" id="PF26496">
    <property type="entry name" value="DUF8163"/>
    <property type="match status" value="1"/>
</dbReference>
<evidence type="ECO:0000313" key="5">
    <source>
        <dbReference type="Proteomes" id="UP000183275"/>
    </source>
</evidence>
<dbReference type="RefSeq" id="WP_074854613.1">
    <property type="nucleotide sequence ID" value="NZ_FOIS01000001.1"/>
</dbReference>
<name>A0A1I0M6C7_9EURY</name>
<keyword evidence="2" id="KW-0812">Transmembrane</keyword>
<accession>A0A1I0M6C7</accession>
<gene>
    <name evidence="4" type="ORF">SAMN05216285_0537</name>
</gene>
<dbReference type="EMBL" id="FOIS01000001">
    <property type="protein sequence ID" value="SEV83829.1"/>
    <property type="molecule type" value="Genomic_DNA"/>
</dbReference>
<feature type="region of interest" description="Disordered" evidence="1">
    <location>
        <begin position="160"/>
        <end position="195"/>
    </location>
</feature>
<feature type="transmembrane region" description="Helical" evidence="2">
    <location>
        <begin position="46"/>
        <end position="68"/>
    </location>
</feature>
<dbReference type="eggNOG" id="arCOG11232">
    <property type="taxonomic scope" value="Archaea"/>
</dbReference>
<dbReference type="Proteomes" id="UP000183275">
    <property type="component" value="Unassembled WGS sequence"/>
</dbReference>
<keyword evidence="2" id="KW-0472">Membrane</keyword>
<dbReference type="InterPro" id="IPR058477">
    <property type="entry name" value="DUF8163"/>
</dbReference>
<feature type="domain" description="DUF8163" evidence="3">
    <location>
        <begin position="3"/>
        <end position="160"/>
    </location>
</feature>
<sequence length="195" mass="19204">MSGRIDAVPATTGRGWPTGVALLALVAAFGAVAGPVGAAAGAATALVGYGLGVPYAIAIGHVALLAWFPDGIDLISLAIVEAAFAAAVLAPLRRTASPGRVALVAVTSALSIAGSAWLVARWQPPWLAAATALALLALGAYGLHRLELVRLGLVPDADGNGAPTDGAASTPDTSGETTLDADPGEMTDTTDTSTT</sequence>
<organism evidence="4 5">
    <name type="scientific">Natrinema salifodinae</name>
    <dbReference type="NCBI Taxonomy" id="1202768"/>
    <lineage>
        <taxon>Archaea</taxon>
        <taxon>Methanobacteriati</taxon>
        <taxon>Methanobacteriota</taxon>
        <taxon>Stenosarchaea group</taxon>
        <taxon>Halobacteria</taxon>
        <taxon>Halobacteriales</taxon>
        <taxon>Natrialbaceae</taxon>
        <taxon>Natrinema</taxon>
    </lineage>
</organism>
<keyword evidence="5" id="KW-1185">Reference proteome</keyword>
<evidence type="ECO:0000256" key="1">
    <source>
        <dbReference type="SAM" id="MobiDB-lite"/>
    </source>
</evidence>
<evidence type="ECO:0000259" key="3">
    <source>
        <dbReference type="Pfam" id="PF26496"/>
    </source>
</evidence>
<feature type="transmembrane region" description="Helical" evidence="2">
    <location>
        <begin position="101"/>
        <end position="120"/>
    </location>
</feature>
<proteinExistence type="predicted"/>
<feature type="transmembrane region" description="Helical" evidence="2">
    <location>
        <begin position="126"/>
        <end position="143"/>
    </location>
</feature>
<keyword evidence="2" id="KW-1133">Transmembrane helix</keyword>
<evidence type="ECO:0000313" key="4">
    <source>
        <dbReference type="EMBL" id="SEV83829.1"/>
    </source>
</evidence>
<dbReference type="OrthoDB" id="188294at2157"/>
<feature type="transmembrane region" description="Helical" evidence="2">
    <location>
        <begin position="20"/>
        <end position="39"/>
    </location>
</feature>